<reference evidence="1 2" key="1">
    <citation type="submission" date="2017-11" db="EMBL/GenBank/DDBJ databases">
        <title>De novo assembly and phasing of dikaryotic genomes from two isolates of Puccinia coronata f. sp. avenae, the causal agent of oat crown rust.</title>
        <authorList>
            <person name="Miller M.E."/>
            <person name="Zhang Y."/>
            <person name="Omidvar V."/>
            <person name="Sperschneider J."/>
            <person name="Schwessinger B."/>
            <person name="Raley C."/>
            <person name="Palmer J.M."/>
            <person name="Garnica D."/>
            <person name="Upadhyaya N."/>
            <person name="Rathjen J."/>
            <person name="Taylor J.M."/>
            <person name="Park R.F."/>
            <person name="Dodds P.N."/>
            <person name="Hirsch C.D."/>
            <person name="Kianian S.F."/>
            <person name="Figueroa M."/>
        </authorList>
    </citation>
    <scope>NUCLEOTIDE SEQUENCE [LARGE SCALE GENOMIC DNA]</scope>
    <source>
        <strain evidence="1">12NC29</strain>
    </source>
</reference>
<evidence type="ECO:0000313" key="2">
    <source>
        <dbReference type="Proteomes" id="UP000235388"/>
    </source>
</evidence>
<dbReference type="AlphaFoldDB" id="A0A2N5SPU6"/>
<organism evidence="1 2">
    <name type="scientific">Puccinia coronata f. sp. avenae</name>
    <dbReference type="NCBI Taxonomy" id="200324"/>
    <lineage>
        <taxon>Eukaryota</taxon>
        <taxon>Fungi</taxon>
        <taxon>Dikarya</taxon>
        <taxon>Basidiomycota</taxon>
        <taxon>Pucciniomycotina</taxon>
        <taxon>Pucciniomycetes</taxon>
        <taxon>Pucciniales</taxon>
        <taxon>Pucciniaceae</taxon>
        <taxon>Puccinia</taxon>
    </lineage>
</organism>
<keyword evidence="2" id="KW-1185">Reference proteome</keyword>
<gene>
    <name evidence="1" type="ORF">PCANC_13881</name>
</gene>
<accession>A0A2N5SPU6</accession>
<dbReference type="EMBL" id="PGCJ01000901">
    <property type="protein sequence ID" value="PLW15230.1"/>
    <property type="molecule type" value="Genomic_DNA"/>
</dbReference>
<protein>
    <submittedName>
        <fullName evidence="1">Uncharacterized protein</fullName>
    </submittedName>
</protein>
<sequence length="78" mass="9052">MKHWTWQNFKSAVIDKLNHTKPNTHFAAHLTSLDEEGKLTWFGILSHHRLFGKKCNFVLANNMDFDDFADAVHMNPAN</sequence>
<comment type="caution">
    <text evidence="1">The sequence shown here is derived from an EMBL/GenBank/DDBJ whole genome shotgun (WGS) entry which is preliminary data.</text>
</comment>
<feature type="non-terminal residue" evidence="1">
    <location>
        <position position="78"/>
    </location>
</feature>
<proteinExistence type="predicted"/>
<evidence type="ECO:0000313" key="1">
    <source>
        <dbReference type="EMBL" id="PLW15230.1"/>
    </source>
</evidence>
<name>A0A2N5SPU6_9BASI</name>
<dbReference type="Proteomes" id="UP000235388">
    <property type="component" value="Unassembled WGS sequence"/>
</dbReference>